<name>A0A5B8KUL1_9HYPH</name>
<organism evidence="2 3">
    <name type="scientific">Nitratireductor mangrovi</name>
    <dbReference type="NCBI Taxonomy" id="2599600"/>
    <lineage>
        <taxon>Bacteria</taxon>
        <taxon>Pseudomonadati</taxon>
        <taxon>Pseudomonadota</taxon>
        <taxon>Alphaproteobacteria</taxon>
        <taxon>Hyphomicrobiales</taxon>
        <taxon>Phyllobacteriaceae</taxon>
        <taxon>Nitratireductor</taxon>
    </lineage>
</organism>
<gene>
    <name evidence="2" type="ORF">FQ775_02135</name>
</gene>
<evidence type="ECO:0000313" key="3">
    <source>
        <dbReference type="Proteomes" id="UP000321389"/>
    </source>
</evidence>
<feature type="region of interest" description="Disordered" evidence="1">
    <location>
        <begin position="1"/>
        <end position="64"/>
    </location>
</feature>
<reference evidence="2" key="1">
    <citation type="submission" date="2020-04" db="EMBL/GenBank/DDBJ databases">
        <title>Nitratireductor sp. nov. isolated from mangrove soil.</title>
        <authorList>
            <person name="Ye Y."/>
        </authorList>
    </citation>
    <scope>NUCLEOTIDE SEQUENCE</scope>
    <source>
        <strain evidence="2">SY7</strain>
    </source>
</reference>
<evidence type="ECO:0000313" key="2">
    <source>
        <dbReference type="EMBL" id="QDY99262.1"/>
    </source>
</evidence>
<dbReference type="InterPro" id="IPR025227">
    <property type="entry name" value="DUF4169"/>
</dbReference>
<protein>
    <submittedName>
        <fullName evidence="2">DUF4169 family protein</fullName>
    </submittedName>
</protein>
<keyword evidence="3" id="KW-1185">Reference proteome</keyword>
<dbReference type="Proteomes" id="UP000321389">
    <property type="component" value="Chromosome"/>
</dbReference>
<evidence type="ECO:0000256" key="1">
    <source>
        <dbReference type="SAM" id="MobiDB-lite"/>
    </source>
</evidence>
<accession>A0A5B8KUL1</accession>
<dbReference type="AlphaFoldDB" id="A0A5B8KUL1"/>
<feature type="compositionally biased region" description="Basic and acidic residues" evidence="1">
    <location>
        <begin position="17"/>
        <end position="64"/>
    </location>
</feature>
<sequence length="64" mass="7596">MGDVVNLRQARKKLKRREREREADENRVRHGRTRAEKQAGALDRKRAEALHEAHRRERPGDEKA</sequence>
<dbReference type="EMBL" id="CP042301">
    <property type="protein sequence ID" value="QDY99262.1"/>
    <property type="molecule type" value="Genomic_DNA"/>
</dbReference>
<dbReference type="RefSeq" id="WP_146297912.1">
    <property type="nucleotide sequence ID" value="NZ_CP042301.2"/>
</dbReference>
<proteinExistence type="predicted"/>
<dbReference type="KEGG" id="niy:FQ775_02135"/>
<dbReference type="Pfam" id="PF13770">
    <property type="entry name" value="DUF4169"/>
    <property type="match status" value="1"/>
</dbReference>